<sequence length="46" mass="5381">MSRRYEEAERICPHCGENINGKDQDNALESCCSDQWIKQQIDLCYS</sequence>
<gene>
    <name evidence="1" type="ORF">GXN76_11850</name>
</gene>
<name>A0A7D4BKV8_9BACL</name>
<dbReference type="KEGG" id="kpul:GXN76_11850"/>
<accession>A0A7D4BKV8</accession>
<evidence type="ECO:0000313" key="1">
    <source>
        <dbReference type="EMBL" id="QKG85090.1"/>
    </source>
</evidence>
<dbReference type="AlphaFoldDB" id="A0A7D4BKV8"/>
<dbReference type="Proteomes" id="UP000503088">
    <property type="component" value="Chromosome"/>
</dbReference>
<dbReference type="RefSeq" id="WP_173223413.1">
    <property type="nucleotide sequence ID" value="NZ_CP048104.1"/>
</dbReference>
<protein>
    <submittedName>
        <fullName evidence="1">Uncharacterized protein</fullName>
    </submittedName>
</protein>
<keyword evidence="2" id="KW-1185">Reference proteome</keyword>
<proteinExistence type="predicted"/>
<evidence type="ECO:0000313" key="2">
    <source>
        <dbReference type="Proteomes" id="UP000503088"/>
    </source>
</evidence>
<dbReference type="EMBL" id="CP048104">
    <property type="protein sequence ID" value="QKG85090.1"/>
    <property type="molecule type" value="Genomic_DNA"/>
</dbReference>
<organism evidence="1 2">
    <name type="scientific">Kroppenstedtia pulmonis</name>
    <dbReference type="NCBI Taxonomy" id="1380685"/>
    <lineage>
        <taxon>Bacteria</taxon>
        <taxon>Bacillati</taxon>
        <taxon>Bacillota</taxon>
        <taxon>Bacilli</taxon>
        <taxon>Bacillales</taxon>
        <taxon>Thermoactinomycetaceae</taxon>
        <taxon>Kroppenstedtia</taxon>
    </lineage>
</organism>
<reference evidence="1 2" key="1">
    <citation type="submission" date="2020-01" db="EMBL/GenBank/DDBJ databases">
        <authorList>
            <person name="Gulvik C.A."/>
            <person name="Batra D.G."/>
        </authorList>
    </citation>
    <scope>NUCLEOTIDE SEQUENCE [LARGE SCALE GENOMIC DNA]</scope>
    <source>
        <strain evidence="1 2">W9323</strain>
    </source>
</reference>